<dbReference type="SMART" id="SM00382">
    <property type="entry name" value="AAA"/>
    <property type="match status" value="2"/>
</dbReference>
<evidence type="ECO:0000256" key="8">
    <source>
        <dbReference type="ARBA" id="ARBA00023136"/>
    </source>
</evidence>
<protein>
    <submittedName>
        <fullName evidence="10">Sugar ABC transporter ATP-binding protein</fullName>
    </submittedName>
</protein>
<reference evidence="10 11" key="1">
    <citation type="submission" date="2021-03" db="EMBL/GenBank/DDBJ databases">
        <title>Whole genome sequence of Metabacillus bambusae BG109.</title>
        <authorList>
            <person name="Jeong J.W."/>
        </authorList>
    </citation>
    <scope>NUCLEOTIDE SEQUENCE [LARGE SCALE GENOMIC DNA]</scope>
    <source>
        <strain evidence="10 11">BG109</strain>
    </source>
</reference>
<dbReference type="Gene3D" id="3.40.50.300">
    <property type="entry name" value="P-loop containing nucleotide triphosphate hydrolases"/>
    <property type="match status" value="2"/>
</dbReference>
<accession>A0ABS3N155</accession>
<dbReference type="PROSITE" id="PS00211">
    <property type="entry name" value="ABC_TRANSPORTER_1"/>
    <property type="match status" value="1"/>
</dbReference>
<organism evidence="10 11">
    <name type="scientific">Metabacillus bambusae</name>
    <dbReference type="NCBI Taxonomy" id="2795218"/>
    <lineage>
        <taxon>Bacteria</taxon>
        <taxon>Bacillati</taxon>
        <taxon>Bacillota</taxon>
        <taxon>Bacilli</taxon>
        <taxon>Bacillales</taxon>
        <taxon>Bacillaceae</taxon>
        <taxon>Metabacillus</taxon>
    </lineage>
</organism>
<keyword evidence="6 10" id="KW-0067">ATP-binding</keyword>
<dbReference type="PANTHER" id="PTHR43790">
    <property type="entry name" value="CARBOHYDRATE TRANSPORT ATP-BINDING PROTEIN MG119-RELATED"/>
    <property type="match status" value="1"/>
</dbReference>
<evidence type="ECO:0000256" key="7">
    <source>
        <dbReference type="ARBA" id="ARBA00022967"/>
    </source>
</evidence>
<dbReference type="PROSITE" id="PS50893">
    <property type="entry name" value="ABC_TRANSPORTER_2"/>
    <property type="match status" value="2"/>
</dbReference>
<keyword evidence="3" id="KW-0762">Sugar transport</keyword>
<dbReference type="Proteomes" id="UP000663981">
    <property type="component" value="Unassembled WGS sequence"/>
</dbReference>
<keyword evidence="11" id="KW-1185">Reference proteome</keyword>
<gene>
    <name evidence="10" type="ORF">I7822_09165</name>
</gene>
<dbReference type="InterPro" id="IPR027417">
    <property type="entry name" value="P-loop_NTPase"/>
</dbReference>
<dbReference type="PANTHER" id="PTHR43790:SF3">
    <property type="entry name" value="D-ALLOSE IMPORT ATP-BINDING PROTEIN ALSA-RELATED"/>
    <property type="match status" value="1"/>
</dbReference>
<dbReference type="InterPro" id="IPR003439">
    <property type="entry name" value="ABC_transporter-like_ATP-bd"/>
</dbReference>
<keyword evidence="8" id="KW-0472">Membrane</keyword>
<evidence type="ECO:0000259" key="9">
    <source>
        <dbReference type="PROSITE" id="PS50893"/>
    </source>
</evidence>
<keyword evidence="5" id="KW-0547">Nucleotide-binding</keyword>
<dbReference type="GO" id="GO:0005524">
    <property type="term" value="F:ATP binding"/>
    <property type="evidence" value="ECO:0007669"/>
    <property type="project" value="UniProtKB-KW"/>
</dbReference>
<proteinExistence type="predicted"/>
<dbReference type="EMBL" id="JAGDEL010000005">
    <property type="protein sequence ID" value="MBO1511839.1"/>
    <property type="molecule type" value="Genomic_DNA"/>
</dbReference>
<dbReference type="InterPro" id="IPR050107">
    <property type="entry name" value="ABC_carbohydrate_import_ATPase"/>
</dbReference>
<evidence type="ECO:0000313" key="11">
    <source>
        <dbReference type="Proteomes" id="UP000663981"/>
    </source>
</evidence>
<dbReference type="Pfam" id="PF00005">
    <property type="entry name" value="ABC_tran"/>
    <property type="match status" value="2"/>
</dbReference>
<comment type="caution">
    <text evidence="10">The sequence shown here is derived from an EMBL/GenBank/DDBJ whole genome shotgun (WGS) entry which is preliminary data.</text>
</comment>
<evidence type="ECO:0000256" key="3">
    <source>
        <dbReference type="ARBA" id="ARBA00022597"/>
    </source>
</evidence>
<dbReference type="InterPro" id="IPR017871">
    <property type="entry name" value="ABC_transporter-like_CS"/>
</dbReference>
<dbReference type="CDD" id="cd03216">
    <property type="entry name" value="ABC_Carb_Monos_I"/>
    <property type="match status" value="1"/>
</dbReference>
<dbReference type="SUPFAM" id="SSF52540">
    <property type="entry name" value="P-loop containing nucleoside triphosphate hydrolases"/>
    <property type="match status" value="2"/>
</dbReference>
<feature type="domain" description="ABC transporter" evidence="9">
    <location>
        <begin position="19"/>
        <end position="256"/>
    </location>
</feature>
<evidence type="ECO:0000256" key="5">
    <source>
        <dbReference type="ARBA" id="ARBA00022741"/>
    </source>
</evidence>
<evidence type="ECO:0000256" key="4">
    <source>
        <dbReference type="ARBA" id="ARBA00022737"/>
    </source>
</evidence>
<evidence type="ECO:0000256" key="1">
    <source>
        <dbReference type="ARBA" id="ARBA00022448"/>
    </source>
</evidence>
<evidence type="ECO:0000256" key="6">
    <source>
        <dbReference type="ARBA" id="ARBA00022840"/>
    </source>
</evidence>
<dbReference type="InterPro" id="IPR003593">
    <property type="entry name" value="AAA+_ATPase"/>
</dbReference>
<name>A0ABS3N155_9BACI</name>
<keyword evidence="4" id="KW-0677">Repeat</keyword>
<evidence type="ECO:0000256" key="2">
    <source>
        <dbReference type="ARBA" id="ARBA00022475"/>
    </source>
</evidence>
<keyword evidence="7" id="KW-1278">Translocase</keyword>
<sequence length="516" mass="56296">MLFLTQGGGLKVSEANTILELKGITKTFPGVKSLDNVSIDLKKGEVLALMGENGAGKSTLMKVVCGVYIPDGGEIVYHGQKVSWNGPLDARKKGISVIHQELKLAPNLTVGENVLMGADIPKNKFGFIKWDEVNSRAKELLKSIGSDLDPTRLVSTLSIAQQQIVEIARALSIKADIIIMDEPSATLSSKEIDKLFELIDLLKSKKVAIVYVSHRMDEIFKISDRCTVLRDGKYVGTLNTKETNENELIKLMVGREIDTVTKKVAKKIDRKREAPVLAVNRLAAGNDLIDGTLDIYPGEVVGIAGLVGSGRSELLQAIFGHTKAKSGEIKLNGEVIHNKDPRSAIEKGIALVPESRKDQSLFLQLGVGENISVLKIPKHAHFGFIKRKVIQEIEEDYKKKLNVKTPNLAAKILNLSGGNQQKAIIARWLSIAPKVLLLDEPTRGVDVGAKAEIYEIIHQLAEEGFSVLVVSSELPEIISLSDRVYVMHEGKVVGELTGDHINQETIMTYATGGKLA</sequence>
<keyword evidence="1" id="KW-0813">Transport</keyword>
<keyword evidence="2" id="KW-1003">Cell membrane</keyword>
<dbReference type="CDD" id="cd03215">
    <property type="entry name" value="ABC_Carb_Monos_II"/>
    <property type="match status" value="1"/>
</dbReference>
<evidence type="ECO:0000313" key="10">
    <source>
        <dbReference type="EMBL" id="MBO1511839.1"/>
    </source>
</evidence>
<feature type="domain" description="ABC transporter" evidence="9">
    <location>
        <begin position="271"/>
        <end position="514"/>
    </location>
</feature>